<evidence type="ECO:0000313" key="3">
    <source>
        <dbReference type="Proteomes" id="UP000271889"/>
    </source>
</evidence>
<evidence type="ECO:0000313" key="2">
    <source>
        <dbReference type="EMBL" id="VDK53072.1"/>
    </source>
</evidence>
<keyword evidence="1" id="KW-0812">Transmembrane</keyword>
<evidence type="ECO:0000256" key="1">
    <source>
        <dbReference type="SAM" id="Phobius"/>
    </source>
</evidence>
<keyword evidence="1" id="KW-0472">Membrane</keyword>
<accession>A0A3P6QRN0</accession>
<dbReference type="AlphaFoldDB" id="A0A3P6QRN0"/>
<dbReference type="EMBL" id="UYRV01005846">
    <property type="protein sequence ID" value="VDK53072.1"/>
    <property type="molecule type" value="Genomic_DNA"/>
</dbReference>
<name>A0A3P6QRN0_CYLGO</name>
<dbReference type="Proteomes" id="UP000271889">
    <property type="component" value="Unassembled WGS sequence"/>
</dbReference>
<gene>
    <name evidence="2" type="ORF">CGOC_LOCUS2568</name>
</gene>
<sequence>MSCVLHCAALVCTIICILFNNIPKIRVKMPTIVVVVILVFAASFNAVAAILLFIYKPKDEKQEPVMLAAAVCGHSY</sequence>
<proteinExistence type="predicted"/>
<organism evidence="2 3">
    <name type="scientific">Cylicostephanus goldi</name>
    <name type="common">Nematode worm</name>
    <dbReference type="NCBI Taxonomy" id="71465"/>
    <lineage>
        <taxon>Eukaryota</taxon>
        <taxon>Metazoa</taxon>
        <taxon>Ecdysozoa</taxon>
        <taxon>Nematoda</taxon>
        <taxon>Chromadorea</taxon>
        <taxon>Rhabditida</taxon>
        <taxon>Rhabditina</taxon>
        <taxon>Rhabditomorpha</taxon>
        <taxon>Strongyloidea</taxon>
        <taxon>Strongylidae</taxon>
        <taxon>Cylicostephanus</taxon>
    </lineage>
</organism>
<dbReference type="OrthoDB" id="10529337at2759"/>
<feature type="transmembrane region" description="Helical" evidence="1">
    <location>
        <begin position="32"/>
        <end position="55"/>
    </location>
</feature>
<keyword evidence="1" id="KW-1133">Transmembrane helix</keyword>
<reference evidence="2 3" key="1">
    <citation type="submission" date="2018-11" db="EMBL/GenBank/DDBJ databases">
        <authorList>
            <consortium name="Pathogen Informatics"/>
        </authorList>
    </citation>
    <scope>NUCLEOTIDE SEQUENCE [LARGE SCALE GENOMIC DNA]</scope>
</reference>
<keyword evidence="3" id="KW-1185">Reference proteome</keyword>
<protein>
    <submittedName>
        <fullName evidence="2">Uncharacterized protein</fullName>
    </submittedName>
</protein>